<name>A0A5R9ECC8_9ACTN</name>
<evidence type="ECO:0000256" key="2">
    <source>
        <dbReference type="SAM" id="Phobius"/>
    </source>
</evidence>
<accession>A0A5R9ECC8</accession>
<gene>
    <name evidence="3" type="ORF">FEF34_37460</name>
</gene>
<protein>
    <submittedName>
        <fullName evidence="3">Uncharacterized protein</fullName>
    </submittedName>
</protein>
<evidence type="ECO:0000313" key="3">
    <source>
        <dbReference type="EMBL" id="TLQ47850.1"/>
    </source>
</evidence>
<proteinExistence type="predicted"/>
<keyword evidence="4" id="KW-1185">Reference proteome</keyword>
<comment type="caution">
    <text evidence="3">The sequence shown here is derived from an EMBL/GenBank/DDBJ whole genome shotgun (WGS) entry which is preliminary data.</text>
</comment>
<dbReference type="RefSeq" id="WP_138057129.1">
    <property type="nucleotide sequence ID" value="NZ_VAWE01000001.1"/>
</dbReference>
<feature type="region of interest" description="Disordered" evidence="1">
    <location>
        <begin position="58"/>
        <end position="78"/>
    </location>
</feature>
<dbReference type="Proteomes" id="UP000305921">
    <property type="component" value="Unassembled WGS sequence"/>
</dbReference>
<feature type="compositionally biased region" description="Polar residues" evidence="1">
    <location>
        <begin position="62"/>
        <end position="78"/>
    </location>
</feature>
<keyword evidence="2" id="KW-1133">Transmembrane helix</keyword>
<evidence type="ECO:0000313" key="4">
    <source>
        <dbReference type="Proteomes" id="UP000305921"/>
    </source>
</evidence>
<reference evidence="3 4" key="1">
    <citation type="submission" date="2019-05" db="EMBL/GenBank/DDBJ databases">
        <title>Streptomyces marianii sp. nov., a novel marine actinomycete from southern coast of India.</title>
        <authorList>
            <person name="Iniyan A.M."/>
            <person name="Wink J."/>
            <person name="Ramprasad E."/>
            <person name="Ramana C.V."/>
            <person name="Bunk B."/>
            <person name="Sproer C."/>
            <person name="Joseph F.-J.R.S."/>
            <person name="Vincent S.G.P."/>
        </authorList>
    </citation>
    <scope>NUCLEOTIDE SEQUENCE [LARGE SCALE GENOMIC DNA]</scope>
    <source>
        <strain evidence="3 4">ICN19</strain>
    </source>
</reference>
<dbReference type="EMBL" id="VAWE01000001">
    <property type="protein sequence ID" value="TLQ47850.1"/>
    <property type="molecule type" value="Genomic_DNA"/>
</dbReference>
<dbReference type="AlphaFoldDB" id="A0A5R9ECC8"/>
<sequence length="78" mass="8590">MTSTSTPTPTHTRPATCNFTMHTAHYQARLYRAWYRHITLAMAALAYLTAIRTQEAIKGAKGTTSKTSCPSASRRSAD</sequence>
<organism evidence="3 4">
    <name type="scientific">Streptomyces marianii</name>
    <dbReference type="NCBI Taxonomy" id="1817406"/>
    <lineage>
        <taxon>Bacteria</taxon>
        <taxon>Bacillati</taxon>
        <taxon>Actinomycetota</taxon>
        <taxon>Actinomycetes</taxon>
        <taxon>Kitasatosporales</taxon>
        <taxon>Streptomycetaceae</taxon>
        <taxon>Streptomyces</taxon>
    </lineage>
</organism>
<evidence type="ECO:0000256" key="1">
    <source>
        <dbReference type="SAM" id="MobiDB-lite"/>
    </source>
</evidence>
<keyword evidence="2" id="KW-0812">Transmembrane</keyword>
<keyword evidence="2" id="KW-0472">Membrane</keyword>
<feature type="transmembrane region" description="Helical" evidence="2">
    <location>
        <begin position="33"/>
        <end position="51"/>
    </location>
</feature>